<accession>A0A8J4TJF1</accession>
<organism evidence="1 2">
    <name type="scientific">Paragonimus heterotremus</name>
    <dbReference type="NCBI Taxonomy" id="100268"/>
    <lineage>
        <taxon>Eukaryota</taxon>
        <taxon>Metazoa</taxon>
        <taxon>Spiralia</taxon>
        <taxon>Lophotrochozoa</taxon>
        <taxon>Platyhelminthes</taxon>
        <taxon>Trematoda</taxon>
        <taxon>Digenea</taxon>
        <taxon>Plagiorchiida</taxon>
        <taxon>Troglotremata</taxon>
        <taxon>Troglotrematidae</taxon>
        <taxon>Paragonimus</taxon>
    </lineage>
</organism>
<keyword evidence="2" id="KW-1185">Reference proteome</keyword>
<evidence type="ECO:0008006" key="3">
    <source>
        <dbReference type="Google" id="ProtNLM"/>
    </source>
</evidence>
<reference evidence="1" key="1">
    <citation type="submission" date="2019-05" db="EMBL/GenBank/DDBJ databases">
        <title>Annotation for the trematode Paragonimus heterotremus.</title>
        <authorList>
            <person name="Choi Y.-J."/>
        </authorList>
    </citation>
    <scope>NUCLEOTIDE SEQUENCE</scope>
    <source>
        <strain evidence="1">LC</strain>
    </source>
</reference>
<dbReference type="AlphaFoldDB" id="A0A8J4TJF1"/>
<dbReference type="SUPFAM" id="SSF55486">
    <property type="entry name" value="Metalloproteases ('zincins'), catalytic domain"/>
    <property type="match status" value="1"/>
</dbReference>
<sequence length="151" mass="16594">MNVGGAVNEELQYYGPDSVCVDHDVNKAWSSARCSEVSTLSATRATCHRRICSSTEGLLLIFADNYFQCPLYGGSVRIDTVNTYYYLTGNATCPACSNVCQNCPSVQQLRQNSPSDEPKTIPCGKSGMSIYMNCNFRLLISIFLCTALMNK</sequence>
<evidence type="ECO:0000313" key="2">
    <source>
        <dbReference type="Proteomes" id="UP000748531"/>
    </source>
</evidence>
<name>A0A8J4TJF1_9TREM</name>
<proteinExistence type="predicted"/>
<comment type="caution">
    <text evidence="1">The sequence shown here is derived from an EMBL/GenBank/DDBJ whole genome shotgun (WGS) entry which is preliminary data.</text>
</comment>
<protein>
    <recommendedName>
        <fullName evidence="3">Leishmanolysin-like peptidase</fullName>
    </recommendedName>
</protein>
<dbReference type="Proteomes" id="UP000748531">
    <property type="component" value="Unassembled WGS sequence"/>
</dbReference>
<evidence type="ECO:0000313" key="1">
    <source>
        <dbReference type="EMBL" id="KAF5402751.1"/>
    </source>
</evidence>
<dbReference type="OrthoDB" id="10430076at2759"/>
<gene>
    <name evidence="1" type="ORF">PHET_04092</name>
</gene>
<dbReference type="EMBL" id="LUCH01001620">
    <property type="protein sequence ID" value="KAF5402751.1"/>
    <property type="molecule type" value="Genomic_DNA"/>
</dbReference>